<protein>
    <submittedName>
        <fullName evidence="2">Uncharacterized protein</fullName>
    </submittedName>
</protein>
<name>A0ABN1ANU8_9ACTN</name>
<proteinExistence type="predicted"/>
<organism evidence="2 3">
    <name type="scientific">Streptomyces olivaceiscleroticus</name>
    <dbReference type="NCBI Taxonomy" id="68245"/>
    <lineage>
        <taxon>Bacteria</taxon>
        <taxon>Bacillati</taxon>
        <taxon>Actinomycetota</taxon>
        <taxon>Actinomycetes</taxon>
        <taxon>Kitasatosporales</taxon>
        <taxon>Streptomycetaceae</taxon>
        <taxon>Streptomyces</taxon>
    </lineage>
</organism>
<dbReference type="Pfam" id="PF19561">
    <property type="entry name" value="DUF6083"/>
    <property type="match status" value="1"/>
</dbReference>
<feature type="region of interest" description="Disordered" evidence="1">
    <location>
        <begin position="57"/>
        <end position="77"/>
    </location>
</feature>
<dbReference type="EMBL" id="BAAABY010000036">
    <property type="protein sequence ID" value="GAA0480871.1"/>
    <property type="molecule type" value="Genomic_DNA"/>
</dbReference>
<dbReference type="Proteomes" id="UP001500909">
    <property type="component" value="Unassembled WGS sequence"/>
</dbReference>
<sequence length="163" mass="17565">MAFTLRSMGEAADITGRSRCQTCGDVVPGVRERGRIRLLAVLCDACWNVQANALAEEEGATAPPRGDPGPDDTRWIEPPVCPDCGAPIELYPTNYDRWVRLATKDQPAKDVPPAHRWRLVTAPGGAERIAVRLRGIVALPSEPVRPAHRAVCPSPDAGVDPVT</sequence>
<evidence type="ECO:0000313" key="3">
    <source>
        <dbReference type="Proteomes" id="UP001500909"/>
    </source>
</evidence>
<gene>
    <name evidence="2" type="ORF">GCM10010361_52050</name>
</gene>
<evidence type="ECO:0000256" key="1">
    <source>
        <dbReference type="SAM" id="MobiDB-lite"/>
    </source>
</evidence>
<dbReference type="InterPro" id="IPR045729">
    <property type="entry name" value="DUF6083"/>
</dbReference>
<accession>A0ABN1ANU8</accession>
<comment type="caution">
    <text evidence="2">The sequence shown here is derived from an EMBL/GenBank/DDBJ whole genome shotgun (WGS) entry which is preliminary data.</text>
</comment>
<keyword evidence="3" id="KW-1185">Reference proteome</keyword>
<reference evidence="2 3" key="1">
    <citation type="journal article" date="2019" name="Int. J. Syst. Evol. Microbiol.">
        <title>The Global Catalogue of Microorganisms (GCM) 10K type strain sequencing project: providing services to taxonomists for standard genome sequencing and annotation.</title>
        <authorList>
            <consortium name="The Broad Institute Genomics Platform"/>
            <consortium name="The Broad Institute Genome Sequencing Center for Infectious Disease"/>
            <person name="Wu L."/>
            <person name="Ma J."/>
        </authorList>
    </citation>
    <scope>NUCLEOTIDE SEQUENCE [LARGE SCALE GENOMIC DNA]</scope>
    <source>
        <strain evidence="2 3">JCM 4805</strain>
    </source>
</reference>
<evidence type="ECO:0000313" key="2">
    <source>
        <dbReference type="EMBL" id="GAA0480871.1"/>
    </source>
</evidence>